<dbReference type="GO" id="GO:0004806">
    <property type="term" value="F:triacylglycerol lipase activity"/>
    <property type="evidence" value="ECO:0007669"/>
    <property type="project" value="InterPro"/>
</dbReference>
<dbReference type="GO" id="GO:0016042">
    <property type="term" value="P:lipid catabolic process"/>
    <property type="evidence" value="ECO:0007669"/>
    <property type="project" value="TreeGrafter"/>
</dbReference>
<keyword evidence="4" id="KW-1015">Disulfide bond</keyword>
<gene>
    <name evidence="8" type="ORF">HPB52_020208</name>
</gene>
<evidence type="ECO:0000256" key="1">
    <source>
        <dbReference type="ARBA" id="ARBA00004613"/>
    </source>
</evidence>
<evidence type="ECO:0000313" key="9">
    <source>
        <dbReference type="Proteomes" id="UP000821837"/>
    </source>
</evidence>
<dbReference type="SUPFAM" id="SSF53474">
    <property type="entry name" value="alpha/beta-Hydrolases"/>
    <property type="match status" value="1"/>
</dbReference>
<keyword evidence="9" id="KW-1185">Reference proteome</keyword>
<comment type="caution">
    <text evidence="8">The sequence shown here is derived from an EMBL/GenBank/DDBJ whole genome shotgun (WGS) entry which is preliminary data.</text>
</comment>
<evidence type="ECO:0000256" key="5">
    <source>
        <dbReference type="RuleBase" id="RU004262"/>
    </source>
</evidence>
<evidence type="ECO:0000259" key="7">
    <source>
        <dbReference type="Pfam" id="PF00151"/>
    </source>
</evidence>
<sequence length="465" mass="51026">MVTSLGSYYCCGSMPKKHLKRSRVCNQCGHLASCGIGVVFQQPGVSNVKKVEDQETMAALVVRVGVVVFMCNVVGAGITEHATKLLRRTHFVLVLLLCAVGPDRPTKLTVSCCPISVSAVGAAPTSSSKCMPGLGCFENDDIFYHVIHRPINVLPDDRERISTRFLLFTKRNPNEPELLSADGMIGPVEDSFFNGSLKTKVIVHGFIDSQEVGKWMNTMKDEFLKHDDYNVIVVDWSRGNGPPYTRATANTRVVGAELALLISTLQNATDASPADFHIIGHSLGAQIAGYAGERIDKIGRITGLDPAGPYFFHMPPAVRLDPTDAAFVDVIHSDASLPFSFIANLGFFNEKGFGIDQLVGHMDFYPNNGNKQPGCRMQHINSLLLEGMLESVRRLAACDHQRSVDYFTATINRRLCLPVGVACRTRRTETWKFCRGGRKGMPLVPGDLVLQPHDECIGDDDEMEL</sequence>
<accession>A0A9D4SQX0</accession>
<dbReference type="AlphaFoldDB" id="A0A9D4SQX0"/>
<feature type="domain" description="Lipase" evidence="7">
    <location>
        <begin position="130"/>
        <end position="423"/>
    </location>
</feature>
<dbReference type="PRINTS" id="PR00823">
    <property type="entry name" value="PANCLIPASE"/>
</dbReference>
<dbReference type="Proteomes" id="UP000821837">
    <property type="component" value="Chromosome 8"/>
</dbReference>
<evidence type="ECO:0000256" key="3">
    <source>
        <dbReference type="ARBA" id="ARBA00022525"/>
    </source>
</evidence>
<keyword evidence="6" id="KW-0812">Transmembrane</keyword>
<dbReference type="InterPro" id="IPR002331">
    <property type="entry name" value="Lipase_panc"/>
</dbReference>
<dbReference type="VEuPathDB" id="VectorBase:RSAN_040179"/>
<dbReference type="InterPro" id="IPR000734">
    <property type="entry name" value="TAG_lipase"/>
</dbReference>
<protein>
    <recommendedName>
        <fullName evidence="7">Lipase domain-containing protein</fullName>
    </recommendedName>
</protein>
<dbReference type="InterPro" id="IPR033906">
    <property type="entry name" value="Lipase_N"/>
</dbReference>
<keyword evidence="6" id="KW-1133">Transmembrane helix</keyword>
<dbReference type="InterPro" id="IPR013818">
    <property type="entry name" value="Lipase"/>
</dbReference>
<dbReference type="EMBL" id="JABSTV010001254">
    <property type="protein sequence ID" value="KAH7940000.1"/>
    <property type="molecule type" value="Genomic_DNA"/>
</dbReference>
<feature type="transmembrane region" description="Helical" evidence="6">
    <location>
        <begin position="57"/>
        <end position="78"/>
    </location>
</feature>
<keyword evidence="3" id="KW-0964">Secreted</keyword>
<comment type="similarity">
    <text evidence="2 5">Belongs to the AB hydrolase superfamily. Lipase family.</text>
</comment>
<keyword evidence="6" id="KW-0472">Membrane</keyword>
<evidence type="ECO:0000256" key="4">
    <source>
        <dbReference type="ARBA" id="ARBA00023157"/>
    </source>
</evidence>
<evidence type="ECO:0000256" key="6">
    <source>
        <dbReference type="SAM" id="Phobius"/>
    </source>
</evidence>
<dbReference type="Gene3D" id="3.40.50.1820">
    <property type="entry name" value="alpha/beta hydrolase"/>
    <property type="match status" value="1"/>
</dbReference>
<dbReference type="PANTHER" id="PTHR11610:SF173">
    <property type="entry name" value="LIPASE DOMAIN-CONTAINING PROTEIN-RELATED"/>
    <property type="match status" value="1"/>
</dbReference>
<evidence type="ECO:0000256" key="2">
    <source>
        <dbReference type="ARBA" id="ARBA00010701"/>
    </source>
</evidence>
<dbReference type="CDD" id="cd00707">
    <property type="entry name" value="Pancreat_lipase_like"/>
    <property type="match status" value="1"/>
</dbReference>
<reference evidence="8" key="2">
    <citation type="submission" date="2021-09" db="EMBL/GenBank/DDBJ databases">
        <authorList>
            <person name="Jia N."/>
            <person name="Wang J."/>
            <person name="Shi W."/>
            <person name="Du L."/>
            <person name="Sun Y."/>
            <person name="Zhan W."/>
            <person name="Jiang J."/>
            <person name="Wang Q."/>
            <person name="Zhang B."/>
            <person name="Ji P."/>
            <person name="Sakyi L.B."/>
            <person name="Cui X."/>
            <person name="Yuan T."/>
            <person name="Jiang B."/>
            <person name="Yang W."/>
            <person name="Lam T.T.-Y."/>
            <person name="Chang Q."/>
            <person name="Ding S."/>
            <person name="Wang X."/>
            <person name="Zhu J."/>
            <person name="Ruan X."/>
            <person name="Zhao L."/>
            <person name="Wei J."/>
            <person name="Que T."/>
            <person name="Du C."/>
            <person name="Cheng J."/>
            <person name="Dai P."/>
            <person name="Han X."/>
            <person name="Huang E."/>
            <person name="Gao Y."/>
            <person name="Liu J."/>
            <person name="Shao H."/>
            <person name="Ye R."/>
            <person name="Li L."/>
            <person name="Wei W."/>
            <person name="Wang X."/>
            <person name="Wang C."/>
            <person name="Huo Q."/>
            <person name="Li W."/>
            <person name="Guo W."/>
            <person name="Chen H."/>
            <person name="Chen S."/>
            <person name="Zhou L."/>
            <person name="Zhou L."/>
            <person name="Ni X."/>
            <person name="Tian J."/>
            <person name="Zhou Y."/>
            <person name="Sheng Y."/>
            <person name="Liu T."/>
            <person name="Pan Y."/>
            <person name="Xia L."/>
            <person name="Li J."/>
            <person name="Zhao F."/>
            <person name="Cao W."/>
        </authorList>
    </citation>
    <scope>NUCLEOTIDE SEQUENCE</scope>
    <source>
        <strain evidence="8">Rsan-2018</strain>
        <tissue evidence="8">Larvae</tissue>
    </source>
</reference>
<dbReference type="GO" id="GO:0005615">
    <property type="term" value="C:extracellular space"/>
    <property type="evidence" value="ECO:0007669"/>
    <property type="project" value="TreeGrafter"/>
</dbReference>
<dbReference type="PANTHER" id="PTHR11610">
    <property type="entry name" value="LIPASE"/>
    <property type="match status" value="1"/>
</dbReference>
<organism evidence="8 9">
    <name type="scientific">Rhipicephalus sanguineus</name>
    <name type="common">Brown dog tick</name>
    <name type="synonym">Ixodes sanguineus</name>
    <dbReference type="NCBI Taxonomy" id="34632"/>
    <lineage>
        <taxon>Eukaryota</taxon>
        <taxon>Metazoa</taxon>
        <taxon>Ecdysozoa</taxon>
        <taxon>Arthropoda</taxon>
        <taxon>Chelicerata</taxon>
        <taxon>Arachnida</taxon>
        <taxon>Acari</taxon>
        <taxon>Parasitiformes</taxon>
        <taxon>Ixodida</taxon>
        <taxon>Ixodoidea</taxon>
        <taxon>Ixodidae</taxon>
        <taxon>Rhipicephalinae</taxon>
        <taxon>Rhipicephalus</taxon>
        <taxon>Rhipicephalus</taxon>
    </lineage>
</organism>
<dbReference type="Pfam" id="PF00151">
    <property type="entry name" value="Lipase"/>
    <property type="match status" value="1"/>
</dbReference>
<proteinExistence type="inferred from homology"/>
<dbReference type="PRINTS" id="PR00821">
    <property type="entry name" value="TAGLIPASE"/>
</dbReference>
<comment type="subcellular location">
    <subcellularLocation>
        <location evidence="1">Secreted</location>
    </subcellularLocation>
</comment>
<dbReference type="FunFam" id="3.40.50.1820:FF:000714">
    <property type="entry name" value="Triacylglycerol lipase, putative"/>
    <property type="match status" value="1"/>
</dbReference>
<reference evidence="8" key="1">
    <citation type="journal article" date="2020" name="Cell">
        <title>Large-Scale Comparative Analyses of Tick Genomes Elucidate Their Genetic Diversity and Vector Capacities.</title>
        <authorList>
            <consortium name="Tick Genome and Microbiome Consortium (TIGMIC)"/>
            <person name="Jia N."/>
            <person name="Wang J."/>
            <person name="Shi W."/>
            <person name="Du L."/>
            <person name="Sun Y."/>
            <person name="Zhan W."/>
            <person name="Jiang J.F."/>
            <person name="Wang Q."/>
            <person name="Zhang B."/>
            <person name="Ji P."/>
            <person name="Bell-Sakyi L."/>
            <person name="Cui X.M."/>
            <person name="Yuan T.T."/>
            <person name="Jiang B.G."/>
            <person name="Yang W.F."/>
            <person name="Lam T.T."/>
            <person name="Chang Q.C."/>
            <person name="Ding S.J."/>
            <person name="Wang X.J."/>
            <person name="Zhu J.G."/>
            <person name="Ruan X.D."/>
            <person name="Zhao L."/>
            <person name="Wei J.T."/>
            <person name="Ye R.Z."/>
            <person name="Que T.C."/>
            <person name="Du C.H."/>
            <person name="Zhou Y.H."/>
            <person name="Cheng J.X."/>
            <person name="Dai P.F."/>
            <person name="Guo W.B."/>
            <person name="Han X.H."/>
            <person name="Huang E.J."/>
            <person name="Li L.F."/>
            <person name="Wei W."/>
            <person name="Gao Y.C."/>
            <person name="Liu J.Z."/>
            <person name="Shao H.Z."/>
            <person name="Wang X."/>
            <person name="Wang C.C."/>
            <person name="Yang T.C."/>
            <person name="Huo Q.B."/>
            <person name="Li W."/>
            <person name="Chen H.Y."/>
            <person name="Chen S.E."/>
            <person name="Zhou L.G."/>
            <person name="Ni X.B."/>
            <person name="Tian J.H."/>
            <person name="Sheng Y."/>
            <person name="Liu T."/>
            <person name="Pan Y.S."/>
            <person name="Xia L.Y."/>
            <person name="Li J."/>
            <person name="Zhao F."/>
            <person name="Cao W.C."/>
        </authorList>
    </citation>
    <scope>NUCLEOTIDE SEQUENCE</scope>
    <source>
        <strain evidence="8">Rsan-2018</strain>
    </source>
</reference>
<evidence type="ECO:0000313" key="8">
    <source>
        <dbReference type="EMBL" id="KAH7940000.1"/>
    </source>
</evidence>
<dbReference type="InterPro" id="IPR029058">
    <property type="entry name" value="AB_hydrolase_fold"/>
</dbReference>
<name>A0A9D4SQX0_RHISA</name>